<accession>A0A250LFE1</accession>
<dbReference type="NCBIfam" id="NF005686">
    <property type="entry name" value="PRK07486.1"/>
    <property type="match status" value="1"/>
</dbReference>
<dbReference type="SUPFAM" id="SSF75304">
    <property type="entry name" value="Amidase signature (AS) enzymes"/>
    <property type="match status" value="1"/>
</dbReference>
<dbReference type="PANTHER" id="PTHR11895:SF76">
    <property type="entry name" value="INDOLEACETAMIDE HYDROLASE"/>
    <property type="match status" value="1"/>
</dbReference>
<reference evidence="2" key="1">
    <citation type="journal article" date="2016" name="Biosci. Biotechnol. Biochem.">
        <title>Bioconversion of AHX to AOH by resting cells of Burkholderia contaminans CH-1.</title>
        <authorList>
            <person name="Choi J.H."/>
            <person name="Kikuchi A."/>
            <person name="Pumkaeo P."/>
            <person name="Hirai H."/>
            <person name="Tokuyama S."/>
            <person name="Kawagishi H."/>
        </authorList>
    </citation>
    <scope>NUCLEOTIDE SEQUENCE</scope>
    <source>
        <strain evidence="2">CH-1</strain>
    </source>
</reference>
<gene>
    <name evidence="2" type="ORF">BCCH1_57620</name>
    <name evidence="3" type="ORF">LXE91_02295</name>
</gene>
<dbReference type="RefSeq" id="WP_082139445.1">
    <property type="nucleotide sequence ID" value="NZ_AP018358.1"/>
</dbReference>
<evidence type="ECO:0000259" key="1">
    <source>
        <dbReference type="Pfam" id="PF01425"/>
    </source>
</evidence>
<dbReference type="EMBL" id="CP090640">
    <property type="protein sequence ID" value="WFN17896.1"/>
    <property type="molecule type" value="Genomic_DNA"/>
</dbReference>
<dbReference type="InterPro" id="IPR020556">
    <property type="entry name" value="Amidase_CS"/>
</dbReference>
<sequence length="494" mass="53250">MTATASLSRSFSSQSVDVMAGDLCDLSACTMLDLLKKRAIGACDLLDAHLARIATVNPRVNALVTVVDPDLLRARARDIDARWMRGEWQGPLHGLPVSQKDLTATRGVRTMYGSRSFADHVPQHDALVVRRCASAGALMIGKSNTPEFGAGSHTFNDVFGATRNPWDLTRSAGGSSGGAAAALACGMNPLACGSDMGGSLRNPAAWNNVVGLRPSPGRVPRAPDLNGWTTLGVDGPMARDVADTALLLSAIAGPSGETATELAEPGARFAQPLERDFRGTRIAMSRGLPGVPIDPEIARAVDAQARVFAALGCEVEFDDPDLSDAEDVFRIERAWMIGTLVDGLDDAQRAVLKPEIHDEYRLHRSLTAADLGRMFVRKTRLFERMRAFMQRYAFYVLPTTQVMPFDVDLRSPAHVPGAASTSYIDWMRVCWYLSSTEAPILSVPCGFGAAGLPIGMQIVGRYRDDWGVLQFGHAYEVAAGRRWVPPAVVADAMR</sequence>
<dbReference type="Gene3D" id="3.90.1300.10">
    <property type="entry name" value="Amidase signature (AS) domain"/>
    <property type="match status" value="1"/>
</dbReference>
<dbReference type="InterPro" id="IPR036928">
    <property type="entry name" value="AS_sf"/>
</dbReference>
<reference evidence="3 4" key="3">
    <citation type="submission" date="2021-12" db="EMBL/GenBank/DDBJ databases">
        <title>Genomic and phenotypic characterization of three Burkholderia contaminans isolates recovered from different sources.</title>
        <authorList>
            <person name="Lopez De Volder A."/>
            <person name="Fan Y."/>
            <person name="Nunvar J."/>
            <person name="Herrera T."/>
            <person name="Timp W."/>
            <person name="Degrossi J."/>
        </authorList>
    </citation>
    <scope>NUCLEOTIDE SEQUENCE [LARGE SCALE GENOMIC DNA]</scope>
    <source>
        <strain evidence="3 4">LMG 23361</strain>
    </source>
</reference>
<dbReference type="GeneID" id="93194263"/>
<dbReference type="InterPro" id="IPR023631">
    <property type="entry name" value="Amidase_dom"/>
</dbReference>
<dbReference type="AlphaFoldDB" id="A0A250LFE1"/>
<reference evidence="2" key="2">
    <citation type="journal article" date="2017" name="Genome Announc.">
        <title>High-Quality Draft Genome Sequence of Burkholderia contaminans CH-1, a Gram-Negative Bacterium That Metabolizes 2-Azahypoxanthine, a Plant Growth-Regulating Compound.</title>
        <authorList>
            <person name="Choi J.-H."/>
            <person name="Sugiura H."/>
            <person name="Moriuchi R."/>
            <person name="Kawagishi H."/>
            <person name="Dohra H."/>
        </authorList>
    </citation>
    <scope>NUCLEOTIDE SEQUENCE</scope>
    <source>
        <strain evidence="2">CH-1</strain>
    </source>
</reference>
<evidence type="ECO:0000313" key="4">
    <source>
        <dbReference type="Proteomes" id="UP001220209"/>
    </source>
</evidence>
<dbReference type="Proteomes" id="UP001220209">
    <property type="component" value="Chromosome 1"/>
</dbReference>
<organism evidence="2">
    <name type="scientific">Burkholderia contaminans</name>
    <dbReference type="NCBI Taxonomy" id="488447"/>
    <lineage>
        <taxon>Bacteria</taxon>
        <taxon>Pseudomonadati</taxon>
        <taxon>Pseudomonadota</taxon>
        <taxon>Betaproteobacteria</taxon>
        <taxon>Burkholderiales</taxon>
        <taxon>Burkholderiaceae</taxon>
        <taxon>Burkholderia</taxon>
        <taxon>Burkholderia cepacia complex</taxon>
    </lineage>
</organism>
<name>A0A250LFE1_9BURK</name>
<dbReference type="InterPro" id="IPR000120">
    <property type="entry name" value="Amidase"/>
</dbReference>
<dbReference type="GO" id="GO:0003824">
    <property type="term" value="F:catalytic activity"/>
    <property type="evidence" value="ECO:0007669"/>
    <property type="project" value="InterPro"/>
</dbReference>
<feature type="domain" description="Amidase" evidence="1">
    <location>
        <begin position="45"/>
        <end position="468"/>
    </location>
</feature>
<evidence type="ECO:0000313" key="3">
    <source>
        <dbReference type="EMBL" id="WFN17896.1"/>
    </source>
</evidence>
<dbReference type="PROSITE" id="PS00571">
    <property type="entry name" value="AMIDASES"/>
    <property type="match status" value="1"/>
</dbReference>
<dbReference type="PANTHER" id="PTHR11895">
    <property type="entry name" value="TRANSAMIDASE"/>
    <property type="match status" value="1"/>
</dbReference>
<proteinExistence type="predicted"/>
<protein>
    <submittedName>
        <fullName evidence="2">Amidase</fullName>
    </submittedName>
</protein>
<dbReference type="Pfam" id="PF01425">
    <property type="entry name" value="Amidase"/>
    <property type="match status" value="1"/>
</dbReference>
<dbReference type="EMBL" id="AP018358">
    <property type="protein sequence ID" value="BBA43263.1"/>
    <property type="molecule type" value="Genomic_DNA"/>
</dbReference>
<evidence type="ECO:0000313" key="2">
    <source>
        <dbReference type="EMBL" id="BBA43263.1"/>
    </source>
</evidence>